<accession>A0A132B8A8</accession>
<feature type="region of interest" description="Disordered" evidence="3">
    <location>
        <begin position="25"/>
        <end position="58"/>
    </location>
</feature>
<evidence type="ECO:0000313" key="5">
    <source>
        <dbReference type="Proteomes" id="UP000070700"/>
    </source>
</evidence>
<dbReference type="Proteomes" id="UP000070700">
    <property type="component" value="Unassembled WGS sequence"/>
</dbReference>
<name>A0A132B8A8_MOLSC</name>
<evidence type="ECO:0000256" key="3">
    <source>
        <dbReference type="SAM" id="MobiDB-lite"/>
    </source>
</evidence>
<dbReference type="InterPro" id="IPR052254">
    <property type="entry name" value="CUL4-DDB1_E3_ligase_receptor"/>
</dbReference>
<keyword evidence="5" id="KW-1185">Reference proteome</keyword>
<dbReference type="KEGG" id="psco:LY89DRAFT_725078"/>
<dbReference type="OrthoDB" id="128867at2759"/>
<feature type="compositionally biased region" description="Basic and acidic residues" evidence="3">
    <location>
        <begin position="47"/>
        <end position="58"/>
    </location>
</feature>
<dbReference type="GeneID" id="28828674"/>
<dbReference type="SUPFAM" id="SSF69322">
    <property type="entry name" value="Tricorn protease domain 2"/>
    <property type="match status" value="1"/>
</dbReference>
<protein>
    <recommendedName>
        <fullName evidence="6">Myocyte-specific enhancer factor 2d</fullName>
    </recommendedName>
</protein>
<evidence type="ECO:0000313" key="4">
    <source>
        <dbReference type="EMBL" id="KUJ08632.1"/>
    </source>
</evidence>
<dbReference type="RefSeq" id="XP_018062987.1">
    <property type="nucleotide sequence ID" value="XM_018218948.1"/>
</dbReference>
<evidence type="ECO:0008006" key="6">
    <source>
        <dbReference type="Google" id="ProtNLM"/>
    </source>
</evidence>
<dbReference type="EMBL" id="KQ947435">
    <property type="protein sequence ID" value="KUJ08632.1"/>
    <property type="molecule type" value="Genomic_DNA"/>
</dbReference>
<keyword evidence="2" id="KW-0677">Repeat</keyword>
<dbReference type="GO" id="GO:0080008">
    <property type="term" value="C:Cul4-RING E3 ubiquitin ligase complex"/>
    <property type="evidence" value="ECO:0007669"/>
    <property type="project" value="TreeGrafter"/>
</dbReference>
<dbReference type="PANTHER" id="PTHR44472">
    <property type="entry name" value="DDB1- AND CUL4-ASSOCIATED FACTOR 4-RELATED"/>
    <property type="match status" value="1"/>
</dbReference>
<keyword evidence="1" id="KW-0853">WD repeat</keyword>
<dbReference type="InParanoid" id="A0A132B8A8"/>
<dbReference type="PANTHER" id="PTHR44472:SF1">
    <property type="entry name" value="DDB1 AND CUL4 ASSOCIATED FACTOR 4"/>
    <property type="match status" value="1"/>
</dbReference>
<evidence type="ECO:0000256" key="2">
    <source>
        <dbReference type="ARBA" id="ARBA00022737"/>
    </source>
</evidence>
<evidence type="ECO:0000256" key="1">
    <source>
        <dbReference type="ARBA" id="ARBA00022574"/>
    </source>
</evidence>
<dbReference type="AlphaFoldDB" id="A0A132B8A8"/>
<reference evidence="4 5" key="1">
    <citation type="submission" date="2015-10" db="EMBL/GenBank/DDBJ databases">
        <title>Full genome of DAOMC 229536 Phialocephala scopiformis, a fungal endophyte of spruce producing the potent anti-insectan compound rugulosin.</title>
        <authorList>
            <consortium name="DOE Joint Genome Institute"/>
            <person name="Walker A.K."/>
            <person name="Frasz S.L."/>
            <person name="Seifert K.A."/>
            <person name="Miller J.D."/>
            <person name="Mondo S.J."/>
            <person name="Labutti K."/>
            <person name="Lipzen A."/>
            <person name="Dockter R."/>
            <person name="Kennedy M."/>
            <person name="Grigoriev I.V."/>
            <person name="Spatafora J.W."/>
        </authorList>
    </citation>
    <scope>NUCLEOTIDE SEQUENCE [LARGE SCALE GENOMIC DNA]</scope>
    <source>
        <strain evidence="4 5">CBS 120377</strain>
    </source>
</reference>
<gene>
    <name evidence="4" type="ORF">LY89DRAFT_725078</name>
</gene>
<dbReference type="STRING" id="149040.A0A132B8A8"/>
<sequence length="486" mass="54521">MDRPAQDIPGYYYDREKRKYFKVQGSTAPADTAYSAEDVKRRKTRDRRREIQAKNEKRQMGRIQRFANLEDTLSGFVMKREYGYGPGLDCPRSILAAGLVAQGFYTPFPLDIEPYFAVSPHLDREKDLVFTVHSAHDDWVISSLASFSPKNNVFNKYAGNRTANWNFKFGSPGATTSLSSHDTTGFHASTWLSGSSEVGIGLWRGLSDHPTISLGTGNVRGNAEVYTSTAAPPESSLLFAFGTNKGILMLDKERQDLHWLKDKNSHVAHTSEMQLYSAVCFLTAAGSGQNPNTLLGGGHCGQAYRIDLRDPKFNSEATVITHPNAIIHIRQVDEHRIIIPGIPNQMRQYDLRYLKLANERPHSSKRTTLVTAPYVEYPDYKLLAGISGFDVDTESGLVAAAQWGNYDTPYVQLFSLKSGNKIPFPAFKNKSSKKKRKGERMYPGTAPKCIRFVKDREGSMKSLYVSRDSGTILRFAWEAEKDDDEE</sequence>
<proteinExistence type="predicted"/>
<organism evidence="4 5">
    <name type="scientific">Mollisia scopiformis</name>
    <name type="common">Conifer needle endophyte fungus</name>
    <name type="synonym">Phialocephala scopiformis</name>
    <dbReference type="NCBI Taxonomy" id="149040"/>
    <lineage>
        <taxon>Eukaryota</taxon>
        <taxon>Fungi</taxon>
        <taxon>Dikarya</taxon>
        <taxon>Ascomycota</taxon>
        <taxon>Pezizomycotina</taxon>
        <taxon>Leotiomycetes</taxon>
        <taxon>Helotiales</taxon>
        <taxon>Mollisiaceae</taxon>
        <taxon>Mollisia</taxon>
    </lineage>
</organism>